<reference evidence="2 3" key="1">
    <citation type="journal article" date="2012" name="Science">
        <title>The Paleozoic origin of enzymatic lignin decomposition reconstructed from 31 fungal genomes.</title>
        <authorList>
            <person name="Floudas D."/>
            <person name="Binder M."/>
            <person name="Riley R."/>
            <person name="Barry K."/>
            <person name="Blanchette R.A."/>
            <person name="Henrissat B."/>
            <person name="Martinez A.T."/>
            <person name="Otillar R."/>
            <person name="Spatafora J.W."/>
            <person name="Yadav J.S."/>
            <person name="Aerts A."/>
            <person name="Benoit I."/>
            <person name="Boyd A."/>
            <person name="Carlson A."/>
            <person name="Copeland A."/>
            <person name="Coutinho P.M."/>
            <person name="de Vries R.P."/>
            <person name="Ferreira P."/>
            <person name="Findley K."/>
            <person name="Foster B."/>
            <person name="Gaskell J."/>
            <person name="Glotzer D."/>
            <person name="Gorecki P."/>
            <person name="Heitman J."/>
            <person name="Hesse C."/>
            <person name="Hori C."/>
            <person name="Igarashi K."/>
            <person name="Jurgens J.A."/>
            <person name="Kallen N."/>
            <person name="Kersten P."/>
            <person name="Kohler A."/>
            <person name="Kuees U."/>
            <person name="Kumar T.K.A."/>
            <person name="Kuo A."/>
            <person name="LaButti K."/>
            <person name="Larrondo L.F."/>
            <person name="Lindquist E."/>
            <person name="Ling A."/>
            <person name="Lombard V."/>
            <person name="Lucas S."/>
            <person name="Lundell T."/>
            <person name="Martin R."/>
            <person name="McLaughlin D.J."/>
            <person name="Morgenstern I."/>
            <person name="Morin E."/>
            <person name="Murat C."/>
            <person name="Nagy L.G."/>
            <person name="Nolan M."/>
            <person name="Ohm R.A."/>
            <person name="Patyshakuliyeva A."/>
            <person name="Rokas A."/>
            <person name="Ruiz-Duenas F.J."/>
            <person name="Sabat G."/>
            <person name="Salamov A."/>
            <person name="Samejima M."/>
            <person name="Schmutz J."/>
            <person name="Slot J.C."/>
            <person name="St John F."/>
            <person name="Stenlid J."/>
            <person name="Sun H."/>
            <person name="Sun S."/>
            <person name="Syed K."/>
            <person name="Tsang A."/>
            <person name="Wiebenga A."/>
            <person name="Young D."/>
            <person name="Pisabarro A."/>
            <person name="Eastwood D.C."/>
            <person name="Martin F."/>
            <person name="Cullen D."/>
            <person name="Grigoriev I.V."/>
            <person name="Hibbett D.S."/>
        </authorList>
    </citation>
    <scope>NUCLEOTIDE SEQUENCE [LARGE SCALE GENOMIC DNA]</scope>
    <source>
        <strain evidence="2 3">ATCC 11539</strain>
    </source>
</reference>
<feature type="region of interest" description="Disordered" evidence="1">
    <location>
        <begin position="194"/>
        <end position="231"/>
    </location>
</feature>
<sequence>MDRLATCPLLGPVWRTLRITYYPRLPLLGPLPGRQPARSARCALHSTPNLTGPSHQQPPPPGPPCLSGRRAVAPGPCTYLGDHPSPRPTAHDGPPRTRHPGYRQLPPSIYEMPPARLTSLEQPSTRCLRGEASLGVNANPDLPGLASPSTVRGPLTPQRGYGRASGRAKFLIVYAPEGEDESVPGGRRKHEVALVELEREQPLHTSTNSDERHRGELENRGNPNGEETPDLASFRSLNLRGMERPLLLAAKCDLQQQTGPPTRFLCALGLVFISNGFAPHRAPHHGRVGQDRVQRA</sequence>
<dbReference type="HOGENOM" id="CLU_940265_0_0_1"/>
<feature type="region of interest" description="Disordered" evidence="1">
    <location>
        <begin position="138"/>
        <end position="162"/>
    </location>
</feature>
<protein>
    <submittedName>
        <fullName evidence="2">Uncharacterized protein</fullName>
    </submittedName>
</protein>
<name>S7RF42_GLOTA</name>
<accession>S7RF42</accession>
<dbReference type="RefSeq" id="XP_007870543.1">
    <property type="nucleotide sequence ID" value="XM_007872352.1"/>
</dbReference>
<dbReference type="Proteomes" id="UP000030669">
    <property type="component" value="Unassembled WGS sequence"/>
</dbReference>
<feature type="region of interest" description="Disordered" evidence="1">
    <location>
        <begin position="44"/>
        <end position="100"/>
    </location>
</feature>
<proteinExistence type="predicted"/>
<feature type="compositionally biased region" description="Basic and acidic residues" evidence="1">
    <location>
        <begin position="209"/>
        <end position="219"/>
    </location>
</feature>
<evidence type="ECO:0000256" key="1">
    <source>
        <dbReference type="SAM" id="MobiDB-lite"/>
    </source>
</evidence>
<evidence type="ECO:0000313" key="3">
    <source>
        <dbReference type="Proteomes" id="UP000030669"/>
    </source>
</evidence>
<dbReference type="EMBL" id="KB469312">
    <property type="protein sequence ID" value="EPQ51109.1"/>
    <property type="molecule type" value="Genomic_DNA"/>
</dbReference>
<keyword evidence="3" id="KW-1185">Reference proteome</keyword>
<evidence type="ECO:0000313" key="2">
    <source>
        <dbReference type="EMBL" id="EPQ51109.1"/>
    </source>
</evidence>
<dbReference type="KEGG" id="gtr:GLOTRDRAFT_133432"/>
<dbReference type="GeneID" id="19302727"/>
<gene>
    <name evidence="2" type="ORF">GLOTRDRAFT_133432</name>
</gene>
<organism evidence="2 3">
    <name type="scientific">Gloeophyllum trabeum (strain ATCC 11539 / FP-39264 / Madison 617)</name>
    <name type="common">Brown rot fungus</name>
    <dbReference type="NCBI Taxonomy" id="670483"/>
    <lineage>
        <taxon>Eukaryota</taxon>
        <taxon>Fungi</taxon>
        <taxon>Dikarya</taxon>
        <taxon>Basidiomycota</taxon>
        <taxon>Agaricomycotina</taxon>
        <taxon>Agaricomycetes</taxon>
        <taxon>Gloeophyllales</taxon>
        <taxon>Gloeophyllaceae</taxon>
        <taxon>Gloeophyllum</taxon>
    </lineage>
</organism>
<dbReference type="AlphaFoldDB" id="S7RF42"/>